<evidence type="ECO:0000313" key="1">
    <source>
        <dbReference type="EMBL" id="UCR75504.1"/>
    </source>
</evidence>
<reference evidence="1" key="1">
    <citation type="submission" date="2021-09" db="EMBL/GenBank/DDBJ databases">
        <title>Complete genome analysis of a novel Alcaligenes phage vB_Af_QDWS595.</title>
        <authorList>
            <person name="Jing Y."/>
            <person name="Wang J."/>
        </authorList>
    </citation>
    <scope>NUCLEOTIDE SEQUENCE</scope>
</reference>
<evidence type="ECO:0000313" key="2">
    <source>
        <dbReference type="Proteomes" id="UP000827952"/>
    </source>
</evidence>
<organism evidence="1 2">
    <name type="scientific">Alcaligenes phage vB_Af_QDWS595</name>
    <dbReference type="NCBI Taxonomy" id="2877946"/>
    <lineage>
        <taxon>Viruses</taxon>
        <taxon>Duplodnaviria</taxon>
        <taxon>Heunggongvirae</taxon>
        <taxon>Uroviricota</taxon>
        <taxon>Caudoviricetes</taxon>
        <taxon>Schitoviridae</taxon>
        <taxon>Petruschkyvirus</taxon>
        <taxon>Petruschkyvirus QDWS595</taxon>
    </lineage>
</organism>
<accession>A0AAE8Y4G5</accession>
<dbReference type="Proteomes" id="UP000827952">
    <property type="component" value="Segment"/>
</dbReference>
<proteinExistence type="predicted"/>
<name>A0AAE8Y4G5_9CAUD</name>
<gene>
    <name evidence="1" type="ORF">vBAfaPQDWS595_20</name>
</gene>
<dbReference type="EMBL" id="OK149171">
    <property type="protein sequence ID" value="UCR75504.1"/>
    <property type="molecule type" value="Genomic_DNA"/>
</dbReference>
<keyword evidence="2" id="KW-1185">Reference proteome</keyword>
<protein>
    <submittedName>
        <fullName evidence="1">Structural protein</fullName>
    </submittedName>
</protein>
<sequence length="282" mass="31211">MSCGIENEANDLMKKLLQGEDFTIPDIDLDSPDFKIPEGSDMYEKVKALTNADLTTGEVGGTGTFDVLAESVKKHLKEQFDSGNIAESQLATTYIALMESAMANSVQFLLNRDQAYWQSQLAQIQAITAQVQMKTALVQLVEAQLRASTLKSEFALNKARLASESKDYCIKDYTLTNMLPAQLEMVNQQVLGAKEQMETARAQTMDTRTDGTPISGSVGKQKELYSQQITSYQWDAKIKVAKQITDSWTVQKTIDEGLNPPNVFTNPEIDTTMNTLKTDVGL</sequence>